<gene>
    <name evidence="1" type="ORF">WA026_010313</name>
</gene>
<protein>
    <recommendedName>
        <fullName evidence="3">Transposase</fullName>
    </recommendedName>
</protein>
<dbReference type="Proteomes" id="UP001431783">
    <property type="component" value="Unassembled WGS sequence"/>
</dbReference>
<proteinExistence type="predicted"/>
<organism evidence="1 2">
    <name type="scientific">Henosepilachna vigintioctopunctata</name>
    <dbReference type="NCBI Taxonomy" id="420089"/>
    <lineage>
        <taxon>Eukaryota</taxon>
        <taxon>Metazoa</taxon>
        <taxon>Ecdysozoa</taxon>
        <taxon>Arthropoda</taxon>
        <taxon>Hexapoda</taxon>
        <taxon>Insecta</taxon>
        <taxon>Pterygota</taxon>
        <taxon>Neoptera</taxon>
        <taxon>Endopterygota</taxon>
        <taxon>Coleoptera</taxon>
        <taxon>Polyphaga</taxon>
        <taxon>Cucujiformia</taxon>
        <taxon>Coccinelloidea</taxon>
        <taxon>Coccinellidae</taxon>
        <taxon>Epilachninae</taxon>
        <taxon>Epilachnini</taxon>
        <taxon>Henosepilachna</taxon>
    </lineage>
</organism>
<keyword evidence="2" id="KW-1185">Reference proteome</keyword>
<name>A0AAW1V9V9_9CUCU</name>
<dbReference type="PANTHER" id="PTHR45913">
    <property type="entry name" value="EPM2A-INTERACTING PROTEIN 1"/>
    <property type="match status" value="1"/>
</dbReference>
<dbReference type="EMBL" id="JARQZJ010000125">
    <property type="protein sequence ID" value="KAK9890203.1"/>
    <property type="molecule type" value="Genomic_DNA"/>
</dbReference>
<comment type="caution">
    <text evidence="1">The sequence shown here is derived from an EMBL/GenBank/DDBJ whole genome shotgun (WGS) entry which is preliminary data.</text>
</comment>
<dbReference type="AlphaFoldDB" id="A0AAW1V9V9"/>
<dbReference type="PANTHER" id="PTHR45913:SF20">
    <property type="entry name" value="GENERAL TRANSCRIPTION FACTOR II-I REPEAT DOMAIN-CONTAINING PROTEIN 2"/>
    <property type="match status" value="1"/>
</dbReference>
<sequence>MAGKKSGLVGLLRENGVTCPTIHCIIHQEALCGKSIKQDQVFKLVIKIINLIRGGNRALLHRLLKQFLQETEAEYGDLLLYNLVSWLSAEKCMERFFAIRKDIPTFLNKYVPFDTTELEKKLEDPEFLVQLAFLTDFANHLNILNSSLQGKNQTISELLSIINGFRSKLKVFKQTLEDKNLIHFPSYLQLAEEFNEIDFLSSHSQIQQVIDEFNTRFDEIESLKSSILLYNNPLGATIEGQPPELQVELCDMQADMFLTCS</sequence>
<reference evidence="1 2" key="1">
    <citation type="submission" date="2023-03" db="EMBL/GenBank/DDBJ databases">
        <title>Genome insight into feeding habits of ladybird beetles.</title>
        <authorList>
            <person name="Li H.-S."/>
            <person name="Huang Y.-H."/>
            <person name="Pang H."/>
        </authorList>
    </citation>
    <scope>NUCLEOTIDE SEQUENCE [LARGE SCALE GENOMIC DNA]</scope>
    <source>
        <strain evidence="1">SYSU_2023b</strain>
        <tissue evidence="1">Whole body</tissue>
    </source>
</reference>
<evidence type="ECO:0000313" key="2">
    <source>
        <dbReference type="Proteomes" id="UP001431783"/>
    </source>
</evidence>
<evidence type="ECO:0008006" key="3">
    <source>
        <dbReference type="Google" id="ProtNLM"/>
    </source>
</evidence>
<accession>A0AAW1V9V9</accession>
<evidence type="ECO:0000313" key="1">
    <source>
        <dbReference type="EMBL" id="KAK9890203.1"/>
    </source>
</evidence>